<dbReference type="SMART" id="SM00389">
    <property type="entry name" value="HOX"/>
    <property type="match status" value="1"/>
</dbReference>
<dbReference type="PANTHER" id="PTHR12628">
    <property type="entry name" value="POLYCOMB-LIKE TRANSCRIPTION FACTOR"/>
    <property type="match status" value="1"/>
</dbReference>
<dbReference type="PANTHER" id="PTHR12628:SF10">
    <property type="entry name" value="HOMEOBOX DOMAIN-CONTAINING PROTEIN"/>
    <property type="match status" value="1"/>
</dbReference>
<organism evidence="19 20">
    <name type="scientific">Hibiscus sabdariffa</name>
    <name type="common">roselle</name>
    <dbReference type="NCBI Taxonomy" id="183260"/>
    <lineage>
        <taxon>Eukaryota</taxon>
        <taxon>Viridiplantae</taxon>
        <taxon>Streptophyta</taxon>
        <taxon>Embryophyta</taxon>
        <taxon>Tracheophyta</taxon>
        <taxon>Spermatophyta</taxon>
        <taxon>Magnoliopsida</taxon>
        <taxon>eudicotyledons</taxon>
        <taxon>Gunneridae</taxon>
        <taxon>Pentapetalae</taxon>
        <taxon>rosids</taxon>
        <taxon>malvids</taxon>
        <taxon>Malvales</taxon>
        <taxon>Malvaceae</taxon>
        <taxon>Malvoideae</taxon>
        <taxon>Hibiscus</taxon>
    </lineage>
</organism>
<feature type="domain" description="Homeobox" evidence="18">
    <location>
        <begin position="491"/>
        <end position="551"/>
    </location>
</feature>
<keyword evidence="8" id="KW-0805">Transcription regulation</keyword>
<dbReference type="SUPFAM" id="SSF46689">
    <property type="entry name" value="Homeodomain-like"/>
    <property type="match status" value="1"/>
</dbReference>
<dbReference type="InterPro" id="IPR001356">
    <property type="entry name" value="HD"/>
</dbReference>
<sequence length="1298" mass="145366">MRGTGNKLTDHGSAKSYSSKREAGSKLIATLKFKHRCKISHGRVRKPKHHVKKVGSTLLKRKVTSSVTKGPGNDVSSSRKVDCKTNLHKAIKKGSSKKLGSSKLRGKNATCSSLEENGKKANADVRIKNLTKKKKKGQKDKVELDEASRLQRRTRYLLIKMKLEQNLIDAYSGEGWKGQSREKIKPEKELQRAKKQILKCKLGIREAIRQLDSLSSVGSIEGSVIAPDGSVYHEHIFCAKCKLREAFPDNDIVLCDGTCNRAFHQKCLDPPLDTENIPPGDQGWFCKFCECKMAIIEAMNAHIGTHFSVDSHWQDIFKDEAALPDDAITSLNLEVEWPSDDSEDDDYDPERRENSCRISGTASDGEESDDTDSSTGLTWSVDSEDLSGFGRRENHPFDCGADSYETSDGEIVCGRRRRGTVDYKKLYDEMFGKDDPQYERVSEDEDWGPGKRKHREKESDAASTLMTLYESETKFLNDETTEMKRQLSSDLKSRRPFFRIPPSAVEKLRQVFAENELPSRVIREKLSKELSLEPEKVNKWFKNARYLALKSRKVEKADHLQSSSPRVTKEPELEAPKGNDPDIMTLEDMSETALLRTPKRLKKKPRESPNSKSNSNKVSKELSDDVILKKLLNVKKKKRKNIFVGGGLQAFELEMERLCRAKVRLENMKQTLLRLETRKGRKLNKRRVRQESVIYIPIAELKEKILMTSDVVSSGVSRSEWQVVEQMGGSSWDLKDLLLPDGFVVHRSFHLVSETTGAFQCEVKESEENIALNNLTFYPISRFTDRPPSQFLCSYYSFLFINTILKLRKAQTQIGRMAAMSWPTQDELHEIRKIVCEMSGKGTEDVRVVVSPYRICPLGAHVDHQGGIVSAMTINKGILLGFVPSGDTQVTLQSGQFKGEVRFRVNQTLKPRHTISKGEEIKVDNSSQSPDEFDWGKYARGALYALQSRGNNLAQGIIGYICGSEGLDSSGLSSSAAVGIAYLLALESANSLTVSPTENIEYDRVIENEYLGLRNGIMDQSAILLSSRGCLTYMNCKTKEHKLIDPPKFVEDHEAEPQKGYKILLAFSGLRQALTSNPGYNSRVAESQEAAKVLLRASGNDEAEPFLCNVKLEAYEAYKFKLEPNLAKRAEHYFSENMRVAKGLEAWASGELRDFGELMTASGLSSIKNYECGCEPLIQLYEVLLRAPGVFGARFSGAGFRGCCVALVDAACASEAANFVKEEYSRLQPVLASQLSHGSAVMICEADLCFCISENLTELDQQEVKTNALTRVIKVPKQQCLNVEDSMPEGIDGRLSAS</sequence>
<dbReference type="Proteomes" id="UP001396334">
    <property type="component" value="Unassembled WGS sequence"/>
</dbReference>
<feature type="region of interest" description="Disordered" evidence="16">
    <location>
        <begin position="437"/>
        <end position="462"/>
    </location>
</feature>
<evidence type="ECO:0000259" key="17">
    <source>
        <dbReference type="PROSITE" id="PS50016"/>
    </source>
</evidence>
<keyword evidence="10 13" id="KW-0371">Homeobox</keyword>
<comment type="similarity">
    <text evidence="2">Belongs to the PHD-associated homeobox family.</text>
</comment>
<feature type="compositionally biased region" description="Basic and acidic residues" evidence="16">
    <location>
        <begin position="8"/>
        <end position="22"/>
    </location>
</feature>
<dbReference type="InterPro" id="IPR006204">
    <property type="entry name" value="GHMP_kinase_N_dom"/>
</dbReference>
<dbReference type="Gene3D" id="3.30.230.10">
    <property type="match status" value="1"/>
</dbReference>
<accession>A0ABR2N9Q1</accession>
<keyword evidence="4" id="KW-0547">Nucleotide-binding</keyword>
<evidence type="ECO:0000313" key="19">
    <source>
        <dbReference type="EMBL" id="KAK8972811.1"/>
    </source>
</evidence>
<dbReference type="Pfam" id="PF00628">
    <property type="entry name" value="PHD"/>
    <property type="match status" value="1"/>
</dbReference>
<feature type="region of interest" description="Disordered" evidence="16">
    <location>
        <begin position="554"/>
        <end position="619"/>
    </location>
</feature>
<comment type="caution">
    <text evidence="19">The sequence shown here is derived from an EMBL/GenBank/DDBJ whole genome shotgun (WGS) entry which is preliminary data.</text>
</comment>
<dbReference type="SUPFAM" id="SSF57903">
    <property type="entry name" value="FYVE/PHD zinc finger"/>
    <property type="match status" value="1"/>
</dbReference>
<dbReference type="Pfam" id="PF00288">
    <property type="entry name" value="GHMP_kinases_N"/>
    <property type="match status" value="1"/>
</dbReference>
<dbReference type="InterPro" id="IPR045876">
    <property type="entry name" value="PRHA-like_PHD-finger"/>
</dbReference>
<evidence type="ECO:0000256" key="16">
    <source>
        <dbReference type="SAM" id="MobiDB-lite"/>
    </source>
</evidence>
<name>A0ABR2N9Q1_9ROSI</name>
<dbReference type="InterPro" id="IPR014721">
    <property type="entry name" value="Ribsml_uS5_D2-typ_fold_subgr"/>
</dbReference>
<feature type="compositionally biased region" description="Low complexity" evidence="16">
    <location>
        <begin position="608"/>
        <end position="617"/>
    </location>
</feature>
<feature type="DNA-binding region" description="Homeobox" evidence="13">
    <location>
        <begin position="493"/>
        <end position="552"/>
    </location>
</feature>
<evidence type="ECO:0000259" key="18">
    <source>
        <dbReference type="PROSITE" id="PS50071"/>
    </source>
</evidence>
<dbReference type="InterPro" id="IPR020568">
    <property type="entry name" value="Ribosomal_Su5_D2-typ_SF"/>
</dbReference>
<dbReference type="InterPro" id="IPR009057">
    <property type="entry name" value="Homeodomain-like_sf"/>
</dbReference>
<feature type="region of interest" description="Disordered" evidence="16">
    <location>
        <begin position="333"/>
        <end position="387"/>
    </location>
</feature>
<evidence type="ECO:0000256" key="2">
    <source>
        <dbReference type="ARBA" id="ARBA00007427"/>
    </source>
</evidence>
<reference evidence="19 20" key="1">
    <citation type="journal article" date="2024" name="G3 (Bethesda)">
        <title>Genome assembly of Hibiscus sabdariffa L. provides insights into metabolisms of medicinal natural products.</title>
        <authorList>
            <person name="Kim T."/>
        </authorList>
    </citation>
    <scope>NUCLEOTIDE SEQUENCE [LARGE SCALE GENOMIC DNA]</scope>
    <source>
        <strain evidence="19">TK-2024</strain>
        <tissue evidence="19">Old leaves</tissue>
    </source>
</reference>
<evidence type="ECO:0000256" key="11">
    <source>
        <dbReference type="ARBA" id="ARBA00023163"/>
    </source>
</evidence>
<dbReference type="InterPro" id="IPR019787">
    <property type="entry name" value="Znf_PHD-finger"/>
</dbReference>
<proteinExistence type="inferred from homology"/>
<evidence type="ECO:0000256" key="4">
    <source>
        <dbReference type="ARBA" id="ARBA00022741"/>
    </source>
</evidence>
<keyword evidence="5 14" id="KW-0863">Zinc-finger</keyword>
<dbReference type="SUPFAM" id="SSF54211">
    <property type="entry name" value="Ribosomal protein S5 domain 2-like"/>
    <property type="match status" value="1"/>
</dbReference>
<dbReference type="EMBL" id="JBBPBN010000200">
    <property type="protein sequence ID" value="KAK8972811.1"/>
    <property type="molecule type" value="Genomic_DNA"/>
</dbReference>
<keyword evidence="3" id="KW-0479">Metal-binding</keyword>
<feature type="domain" description="PHD-type" evidence="17">
    <location>
        <begin position="235"/>
        <end position="292"/>
    </location>
</feature>
<dbReference type="InterPro" id="IPR011011">
    <property type="entry name" value="Znf_FYVE_PHD"/>
</dbReference>
<dbReference type="InterPro" id="IPR013083">
    <property type="entry name" value="Znf_RING/FYVE/PHD"/>
</dbReference>
<dbReference type="PROSITE" id="PS50071">
    <property type="entry name" value="HOMEOBOX_2"/>
    <property type="match status" value="1"/>
</dbReference>
<evidence type="ECO:0000256" key="7">
    <source>
        <dbReference type="ARBA" id="ARBA00022840"/>
    </source>
</evidence>
<protein>
    <submittedName>
        <fullName evidence="19">Uncharacterized protein</fullName>
    </submittedName>
</protein>
<evidence type="ECO:0000256" key="10">
    <source>
        <dbReference type="ARBA" id="ARBA00023155"/>
    </source>
</evidence>
<dbReference type="PROSITE" id="PS01359">
    <property type="entry name" value="ZF_PHD_1"/>
    <property type="match status" value="1"/>
</dbReference>
<comment type="subcellular location">
    <subcellularLocation>
        <location evidence="1 13 15">Nucleus</location>
    </subcellularLocation>
</comment>
<evidence type="ECO:0000256" key="8">
    <source>
        <dbReference type="ARBA" id="ARBA00023015"/>
    </source>
</evidence>
<evidence type="ECO:0000256" key="1">
    <source>
        <dbReference type="ARBA" id="ARBA00004123"/>
    </source>
</evidence>
<feature type="compositionally biased region" description="Acidic residues" evidence="16">
    <location>
        <begin position="337"/>
        <end position="348"/>
    </location>
</feature>
<evidence type="ECO:0000256" key="12">
    <source>
        <dbReference type="ARBA" id="ARBA00023242"/>
    </source>
</evidence>
<keyword evidence="6" id="KW-0862">Zinc</keyword>
<keyword evidence="11" id="KW-0804">Transcription</keyword>
<dbReference type="SUPFAM" id="SSF55060">
    <property type="entry name" value="GHMP Kinase, C-terminal domain"/>
    <property type="match status" value="1"/>
</dbReference>
<gene>
    <name evidence="19" type="ORF">V6N11_057323</name>
</gene>
<feature type="region of interest" description="Disordered" evidence="16">
    <location>
        <begin position="1"/>
        <end position="22"/>
    </location>
</feature>
<dbReference type="Pfam" id="PF08544">
    <property type="entry name" value="GHMP_kinases_C"/>
    <property type="match status" value="1"/>
</dbReference>
<keyword evidence="20" id="KW-1185">Reference proteome</keyword>
<evidence type="ECO:0000256" key="15">
    <source>
        <dbReference type="RuleBase" id="RU000682"/>
    </source>
</evidence>
<evidence type="ECO:0000313" key="20">
    <source>
        <dbReference type="Proteomes" id="UP001396334"/>
    </source>
</evidence>
<evidence type="ECO:0000256" key="9">
    <source>
        <dbReference type="ARBA" id="ARBA00023125"/>
    </source>
</evidence>
<dbReference type="CDD" id="cd15504">
    <property type="entry name" value="PHD_PRHA_like"/>
    <property type="match status" value="1"/>
</dbReference>
<dbReference type="Gene3D" id="3.30.70.890">
    <property type="entry name" value="GHMP kinase, C-terminal domain"/>
    <property type="match status" value="1"/>
</dbReference>
<dbReference type="Gene3D" id="3.30.40.10">
    <property type="entry name" value="Zinc/RING finger domain, C3HC4 (zinc finger)"/>
    <property type="match status" value="1"/>
</dbReference>
<feature type="compositionally biased region" description="Basic and acidic residues" evidence="16">
    <location>
        <begin position="567"/>
        <end position="580"/>
    </location>
</feature>
<evidence type="ECO:0000256" key="6">
    <source>
        <dbReference type="ARBA" id="ARBA00022833"/>
    </source>
</evidence>
<dbReference type="InterPro" id="IPR013750">
    <property type="entry name" value="GHMP_kinase_C_dom"/>
</dbReference>
<evidence type="ECO:0000256" key="13">
    <source>
        <dbReference type="PROSITE-ProRule" id="PRU00108"/>
    </source>
</evidence>
<dbReference type="InterPro" id="IPR001965">
    <property type="entry name" value="Znf_PHD"/>
</dbReference>
<dbReference type="PRINTS" id="PR00959">
    <property type="entry name" value="MEVGALKINASE"/>
</dbReference>
<dbReference type="CDD" id="cd00086">
    <property type="entry name" value="homeodomain"/>
    <property type="match status" value="1"/>
</dbReference>
<keyword evidence="12 13" id="KW-0539">Nucleus</keyword>
<evidence type="ECO:0000256" key="14">
    <source>
        <dbReference type="PROSITE-ProRule" id="PRU00146"/>
    </source>
</evidence>
<dbReference type="Gene3D" id="1.10.10.60">
    <property type="entry name" value="Homeodomain-like"/>
    <property type="match status" value="1"/>
</dbReference>
<keyword evidence="9 13" id="KW-0238">DNA-binding</keyword>
<dbReference type="PROSITE" id="PS50016">
    <property type="entry name" value="ZF_PHD_2"/>
    <property type="match status" value="1"/>
</dbReference>
<evidence type="ECO:0000256" key="5">
    <source>
        <dbReference type="ARBA" id="ARBA00022771"/>
    </source>
</evidence>
<evidence type="ECO:0000256" key="3">
    <source>
        <dbReference type="ARBA" id="ARBA00022723"/>
    </source>
</evidence>
<dbReference type="InterPro" id="IPR036554">
    <property type="entry name" value="GHMP_kinase_C_sf"/>
</dbReference>
<dbReference type="SMART" id="SM00249">
    <property type="entry name" value="PHD"/>
    <property type="match status" value="1"/>
</dbReference>
<keyword evidence="7" id="KW-0067">ATP-binding</keyword>
<dbReference type="Pfam" id="PF00046">
    <property type="entry name" value="Homeodomain"/>
    <property type="match status" value="1"/>
</dbReference>
<dbReference type="InterPro" id="IPR019786">
    <property type="entry name" value="Zinc_finger_PHD-type_CS"/>
</dbReference>